<reference evidence="1" key="1">
    <citation type="submission" date="2018-01" db="EMBL/GenBank/DDBJ databases">
        <title>FDA dAtabase for Regulatory Grade micrObial Sequences (FDA-ARGOS): Supporting development and validation of Infectious Disease Dx tests.</title>
        <authorList>
            <person name="Hoffmann M."/>
            <person name="Allard M."/>
            <person name="Evans P."/>
            <person name="Brown E."/>
            <person name="Tallon L."/>
            <person name="Sadzewicz L."/>
            <person name="Sengamalay N."/>
            <person name="Ott S."/>
            <person name="Godinez A."/>
            <person name="Nagaraj S."/>
            <person name="Vyas G."/>
            <person name="Aluvathingal J."/>
            <person name="Nadendla S."/>
            <person name="Geyer C."/>
            <person name="Sichtig H."/>
        </authorList>
    </citation>
    <scope>NUCLEOTIDE SEQUENCE</scope>
    <source>
        <strain evidence="1">FDAARGOS_107</strain>
    </source>
</reference>
<evidence type="ECO:0000313" key="1">
    <source>
        <dbReference type="EMBL" id="AMF97022.1"/>
    </source>
</evidence>
<gene>
    <name evidence="1" type="ORF">AL538_04345</name>
</gene>
<accession>A0ABN4KVB7</accession>
<name>A0ABN4KVB7_VIBHA</name>
<dbReference type="RefSeq" id="WP_061065273.1">
    <property type="nucleotide sequence ID" value="NZ_CP014038.2"/>
</dbReference>
<protein>
    <submittedName>
        <fullName evidence="1">Uncharacterized protein</fullName>
    </submittedName>
</protein>
<evidence type="ECO:0000313" key="2">
    <source>
        <dbReference type="Proteomes" id="UP000067422"/>
    </source>
</evidence>
<proteinExistence type="predicted"/>
<dbReference type="EMBL" id="CP014038">
    <property type="protein sequence ID" value="AMF97022.1"/>
    <property type="molecule type" value="Genomic_DNA"/>
</dbReference>
<organism evidence="1 2">
    <name type="scientific">Vibrio harveyi</name>
    <name type="common">Beneckea harveyi</name>
    <dbReference type="NCBI Taxonomy" id="669"/>
    <lineage>
        <taxon>Bacteria</taxon>
        <taxon>Pseudomonadati</taxon>
        <taxon>Pseudomonadota</taxon>
        <taxon>Gammaproteobacteria</taxon>
        <taxon>Vibrionales</taxon>
        <taxon>Vibrionaceae</taxon>
        <taxon>Vibrio</taxon>
    </lineage>
</organism>
<keyword evidence="2" id="KW-1185">Reference proteome</keyword>
<dbReference type="Proteomes" id="UP000067422">
    <property type="component" value="Chromosome 1"/>
</dbReference>
<sequence>MKKFMLGEETLLDSESAEYFWIRWMVGERYSANKVCGAITKAFGGDQETSAAMLNVALGKQTKYSLVELVKSKQSPVHM</sequence>